<keyword evidence="2 5" id="KW-0489">Methyltransferase</keyword>
<dbReference type="InterPro" id="IPR050390">
    <property type="entry name" value="C5-Methyltransferase"/>
</dbReference>
<dbReference type="Pfam" id="PF00145">
    <property type="entry name" value="DNA_methylase"/>
    <property type="match status" value="1"/>
</dbReference>
<protein>
    <recommendedName>
        <fullName evidence="1">DNA (cytosine-5-)-methyltransferase</fullName>
        <ecNumber evidence="1">2.1.1.37</ecNumber>
    </recommendedName>
</protein>
<feature type="active site" evidence="5">
    <location>
        <position position="74"/>
    </location>
</feature>
<organism evidence="6">
    <name type="scientific">Mycobacterium phage Farewell</name>
    <dbReference type="NCBI Taxonomy" id="3158893"/>
    <lineage>
        <taxon>Viruses</taxon>
        <taxon>Duplodnaviria</taxon>
        <taxon>Heunggongvirae</taxon>
        <taxon>Uroviricota</taxon>
        <taxon>Caudoviricetes</taxon>
    </lineage>
</organism>
<gene>
    <name evidence="6" type="primary">66</name>
    <name evidence="6" type="ORF">PBI_FAREWELL_66</name>
</gene>
<dbReference type="GO" id="GO:0003677">
    <property type="term" value="F:DNA binding"/>
    <property type="evidence" value="ECO:0007669"/>
    <property type="project" value="TreeGrafter"/>
</dbReference>
<dbReference type="InterPro" id="IPR001525">
    <property type="entry name" value="C5_MeTfrase"/>
</dbReference>
<keyword evidence="3 5" id="KW-0808">Transferase</keyword>
<proteinExistence type="inferred from homology"/>
<dbReference type="GO" id="GO:0003886">
    <property type="term" value="F:DNA (cytosine-5-)-methyltransferase activity"/>
    <property type="evidence" value="ECO:0007669"/>
    <property type="project" value="UniProtKB-EC"/>
</dbReference>
<evidence type="ECO:0000256" key="4">
    <source>
        <dbReference type="ARBA" id="ARBA00022691"/>
    </source>
</evidence>
<dbReference type="GO" id="GO:0044027">
    <property type="term" value="P:negative regulation of gene expression via chromosomal CpG island methylation"/>
    <property type="evidence" value="ECO:0007669"/>
    <property type="project" value="TreeGrafter"/>
</dbReference>
<dbReference type="EC" id="2.1.1.37" evidence="1"/>
<dbReference type="SUPFAM" id="SSF53335">
    <property type="entry name" value="S-adenosyl-L-methionine-dependent methyltransferases"/>
    <property type="match status" value="1"/>
</dbReference>
<dbReference type="EMBL" id="PP750958">
    <property type="protein sequence ID" value="XCH42778.1"/>
    <property type="molecule type" value="Genomic_DNA"/>
</dbReference>
<evidence type="ECO:0000256" key="2">
    <source>
        <dbReference type="ARBA" id="ARBA00022603"/>
    </source>
</evidence>
<evidence type="ECO:0000313" key="6">
    <source>
        <dbReference type="EMBL" id="XCH42778.1"/>
    </source>
</evidence>
<dbReference type="PROSITE" id="PS51679">
    <property type="entry name" value="SAM_MT_C5"/>
    <property type="match status" value="1"/>
</dbReference>
<sequence length="426" mass="46973">MLTLTDLFCGAGGSSTGAIEIPGVEVRVASNHWDLAVETHNTNHPDADHVCADLSQIDPRRFPRTDILWASPECTNHSVAKGRKRVDSQPDLFGEVLPDAAAERSRATMWDVPRFAEAHRYQAVIVENVVDAWHWQPFQAWLMAMDSLGYEHHIVFLNSMHAQAFGPGAPQSRDRMYVVFWRRGNQRPDVARIRAGIERYWVPFITEHRHEYRVRGVDVPLQTVAASGNHFGLAVPVEGRDGKQAVPVDQPARTMTTRNETGLAFIAELRGGGSKHRPVDQPLATVTASGTHHGLVTTYYGNGGVVPTREALPTCTTVERHALLMRHHTARGDQGQMSTPVTEPARTMMANGPTPALLHGRPTVDVEDVLFRMLEPREIARAMDFPSDYTILGNRREQVRQAGNAVTPPAARDLVGVVAESLGVAS</sequence>
<evidence type="ECO:0000256" key="5">
    <source>
        <dbReference type="PROSITE-ProRule" id="PRU01016"/>
    </source>
</evidence>
<dbReference type="Gene3D" id="3.40.50.150">
    <property type="entry name" value="Vaccinia Virus protein VP39"/>
    <property type="match status" value="1"/>
</dbReference>
<dbReference type="Gene3D" id="3.90.120.10">
    <property type="entry name" value="DNA Methylase, subunit A, domain 2"/>
    <property type="match status" value="1"/>
</dbReference>
<dbReference type="PANTHER" id="PTHR10629:SF52">
    <property type="entry name" value="DNA (CYTOSINE-5)-METHYLTRANSFERASE 1"/>
    <property type="match status" value="1"/>
</dbReference>
<evidence type="ECO:0000256" key="1">
    <source>
        <dbReference type="ARBA" id="ARBA00011975"/>
    </source>
</evidence>
<reference evidence="6" key="1">
    <citation type="submission" date="2024-04" db="EMBL/GenBank/DDBJ databases">
        <authorList>
            <person name="Adelman N."/>
            <person name="Griciute V."/>
            <person name="Hart J."/>
            <person name="Matonsi M."/>
            <person name="Molloy S.D."/>
            <person name="Viland M.D."/>
            <person name="Lewis C.M."/>
            <person name="Garlena R.A."/>
            <person name="Russell D.A."/>
            <person name="Jacobs-Sera D."/>
            <person name="Hatfull G.F."/>
        </authorList>
    </citation>
    <scope>NUCLEOTIDE SEQUENCE</scope>
</reference>
<name>A0AAU8GLC2_9CAUD</name>
<dbReference type="PANTHER" id="PTHR10629">
    <property type="entry name" value="CYTOSINE-SPECIFIC METHYLTRANSFERASE"/>
    <property type="match status" value="1"/>
</dbReference>
<evidence type="ECO:0000256" key="3">
    <source>
        <dbReference type="ARBA" id="ARBA00022679"/>
    </source>
</evidence>
<dbReference type="GO" id="GO:0032259">
    <property type="term" value="P:methylation"/>
    <property type="evidence" value="ECO:0007669"/>
    <property type="project" value="UniProtKB-KW"/>
</dbReference>
<accession>A0AAU8GLC2</accession>
<keyword evidence="4 5" id="KW-0949">S-adenosyl-L-methionine</keyword>
<comment type="similarity">
    <text evidence="5">Belongs to the class I-like SAM-binding methyltransferase superfamily. C5-methyltransferase family.</text>
</comment>
<dbReference type="InterPro" id="IPR029063">
    <property type="entry name" value="SAM-dependent_MTases_sf"/>
</dbReference>